<proteinExistence type="predicted"/>
<evidence type="ECO:0000313" key="2">
    <source>
        <dbReference type="EMBL" id="PHN07703.1"/>
    </source>
</evidence>
<dbReference type="InterPro" id="IPR041662">
    <property type="entry name" value="SusD-like_2"/>
</dbReference>
<dbReference type="OrthoDB" id="1387301at2"/>
<organism evidence="2 3">
    <name type="scientific">Flavilitoribacter nigricans (strain ATCC 23147 / DSM 23189 / NBRC 102662 / NCIMB 1420 / SS-2)</name>
    <name type="common">Lewinella nigricans</name>
    <dbReference type="NCBI Taxonomy" id="1122177"/>
    <lineage>
        <taxon>Bacteria</taxon>
        <taxon>Pseudomonadati</taxon>
        <taxon>Bacteroidota</taxon>
        <taxon>Saprospiria</taxon>
        <taxon>Saprospirales</taxon>
        <taxon>Lewinellaceae</taxon>
        <taxon>Flavilitoribacter</taxon>
    </lineage>
</organism>
<dbReference type="Gene3D" id="1.25.40.390">
    <property type="match status" value="1"/>
</dbReference>
<keyword evidence="2" id="KW-0449">Lipoprotein</keyword>
<dbReference type="Proteomes" id="UP000223913">
    <property type="component" value="Unassembled WGS sequence"/>
</dbReference>
<sequence length="561" mass="62561">MRSKIKMLCLVLTAMFVAQCTGDFNDINVNPSGFTSDEVSGKFFLTQPQFQLYAPNRFPYWRAHLIHADRYAGQVTFGFRGCWWNDGLGYSYNSAYTDASWGWLSGYIGGLDNFMRLVERGGEFENEYMYAMGQIMRGLYFQMYTDAFGMIPYTEAVNRDITLPKYDEQSTIYAGLISELNEAMTTIGDADRTGANVDDVGENDLYYGGDLQKWKKLANTLKLRIAMRALGAPGADFANAAISEALAAPLLESDSDNALLEKDIEISQWGSAAYGDVYYNFGRGSDWKMSKIMIDLLRDNNDPRLDAYADPAPGGTVTIETPDGTEAELHQKRLDFMLQELESAGVELDVTTDGTTTTITMAEDTYFVGQPVRLNGETQPYAAYEFFSKPDEWVIRRKNSGDIFPEIIMTTAEAYFLRAEAAVRGLGSDDAQEMYSEGIRQAMKIWNIGDADIEVYLANSPMATLDGDMDAQLEKIATQRWIAAFTDGFEAWAIVRDTGYPTSLANGVDDNDLYSPGDINGKYPQRLRYGNQALNTNGNNVSTAIGVQGPDQQDTKLWWAK</sequence>
<evidence type="ECO:0000313" key="3">
    <source>
        <dbReference type="Proteomes" id="UP000223913"/>
    </source>
</evidence>
<keyword evidence="1" id="KW-0732">Signal</keyword>
<reference evidence="2 3" key="1">
    <citation type="submission" date="2017-10" db="EMBL/GenBank/DDBJ databases">
        <title>The draft genome sequence of Lewinella nigricans NBRC 102662.</title>
        <authorList>
            <person name="Wang K."/>
        </authorList>
    </citation>
    <scope>NUCLEOTIDE SEQUENCE [LARGE SCALE GENOMIC DNA]</scope>
    <source>
        <strain evidence="2 3">NBRC 102662</strain>
    </source>
</reference>
<accession>A0A2D0NIX3</accession>
<comment type="caution">
    <text evidence="2">The sequence shown here is derived from an EMBL/GenBank/DDBJ whole genome shotgun (WGS) entry which is preliminary data.</text>
</comment>
<dbReference type="RefSeq" id="WP_099149149.1">
    <property type="nucleotide sequence ID" value="NZ_PDUD01000009.1"/>
</dbReference>
<dbReference type="Pfam" id="PF12771">
    <property type="entry name" value="SusD-like_2"/>
    <property type="match status" value="1"/>
</dbReference>
<evidence type="ECO:0000256" key="1">
    <source>
        <dbReference type="SAM" id="SignalP"/>
    </source>
</evidence>
<gene>
    <name evidence="2" type="ORF">CRP01_06275</name>
</gene>
<dbReference type="EMBL" id="PDUD01000009">
    <property type="protein sequence ID" value="PHN07703.1"/>
    <property type="molecule type" value="Genomic_DNA"/>
</dbReference>
<dbReference type="InterPro" id="IPR011990">
    <property type="entry name" value="TPR-like_helical_dom_sf"/>
</dbReference>
<protein>
    <submittedName>
        <fullName evidence="2">SusD/RagB family nutrient-binding outer membrane lipoprotein</fullName>
    </submittedName>
</protein>
<keyword evidence="3" id="KW-1185">Reference proteome</keyword>
<dbReference type="AlphaFoldDB" id="A0A2D0NIX3"/>
<feature type="chain" id="PRO_5013130262" evidence="1">
    <location>
        <begin position="21"/>
        <end position="561"/>
    </location>
</feature>
<name>A0A2D0NIX3_FLAN2</name>
<dbReference type="SUPFAM" id="SSF48452">
    <property type="entry name" value="TPR-like"/>
    <property type="match status" value="1"/>
</dbReference>
<feature type="signal peptide" evidence="1">
    <location>
        <begin position="1"/>
        <end position="20"/>
    </location>
</feature>